<accession>A0ABV6J6G0</accession>
<evidence type="ECO:0000313" key="1">
    <source>
        <dbReference type="EMBL" id="MFC0391367.1"/>
    </source>
</evidence>
<protein>
    <submittedName>
        <fullName evidence="1">Uncharacterized protein</fullName>
    </submittedName>
</protein>
<keyword evidence="2" id="KW-1185">Reference proteome</keyword>
<proteinExistence type="predicted"/>
<reference evidence="1 2" key="1">
    <citation type="submission" date="2024-09" db="EMBL/GenBank/DDBJ databases">
        <authorList>
            <person name="Sun Q."/>
            <person name="Mori K."/>
        </authorList>
    </citation>
    <scope>NUCLEOTIDE SEQUENCE [LARGE SCALE GENOMIC DNA]</scope>
    <source>
        <strain evidence="1 2">CCM 4839</strain>
    </source>
</reference>
<dbReference type="RefSeq" id="WP_309145326.1">
    <property type="nucleotide sequence ID" value="NZ_JANHOF010000004.1"/>
</dbReference>
<dbReference type="Proteomes" id="UP001589818">
    <property type="component" value="Unassembled WGS sequence"/>
</dbReference>
<sequence length="108" mass="12482">MAYISQSDESEMIISLHGEQHWRRREEELSRWIVAPKPRMRSKLTASFRGFDIDAELLPALTLFIRLEIETEFSCAGVSLLDEPEEHSLYAYITFPASYVRKCSSSLP</sequence>
<dbReference type="EMBL" id="JBHLVF010000010">
    <property type="protein sequence ID" value="MFC0391367.1"/>
    <property type="molecule type" value="Genomic_DNA"/>
</dbReference>
<gene>
    <name evidence="1" type="ORF">ACFFJ8_08260</name>
</gene>
<name>A0ABV6J6G0_9BACL</name>
<organism evidence="1 2">
    <name type="scientific">Paenibacillus mendelii</name>
    <dbReference type="NCBI Taxonomy" id="206163"/>
    <lineage>
        <taxon>Bacteria</taxon>
        <taxon>Bacillati</taxon>
        <taxon>Bacillota</taxon>
        <taxon>Bacilli</taxon>
        <taxon>Bacillales</taxon>
        <taxon>Paenibacillaceae</taxon>
        <taxon>Paenibacillus</taxon>
    </lineage>
</organism>
<evidence type="ECO:0000313" key="2">
    <source>
        <dbReference type="Proteomes" id="UP001589818"/>
    </source>
</evidence>
<comment type="caution">
    <text evidence="1">The sequence shown here is derived from an EMBL/GenBank/DDBJ whole genome shotgun (WGS) entry which is preliminary data.</text>
</comment>